<dbReference type="InterPro" id="IPR011618">
    <property type="entry name" value="PTS_EIIBC_GUT_N"/>
</dbReference>
<reference evidence="5" key="2">
    <citation type="submission" date="2020-02" db="EMBL/GenBank/DDBJ databases">
        <authorList>
            <person name="Feng H."/>
        </authorList>
    </citation>
    <scope>NUCLEOTIDE SEQUENCE [LARGE SCALE GENOMIC DNA]</scope>
    <source>
        <strain evidence="5">Gsoil 114</strain>
    </source>
</reference>
<evidence type="ECO:0000259" key="3">
    <source>
        <dbReference type="PROSITE" id="PS51102"/>
    </source>
</evidence>
<dbReference type="EMBL" id="JRUN01000020">
    <property type="protein sequence ID" value="KHD85560.1"/>
    <property type="molecule type" value="Genomic_DNA"/>
</dbReference>
<keyword evidence="2" id="KW-0812">Transmembrane</keyword>
<evidence type="ECO:0000313" key="5">
    <source>
        <dbReference type="EMBL" id="NEY21355.1"/>
    </source>
</evidence>
<organism evidence="4 6">
    <name type="scientific">Heyndrickxia ginsengihumi</name>
    <dbReference type="NCBI Taxonomy" id="363870"/>
    <lineage>
        <taxon>Bacteria</taxon>
        <taxon>Bacillati</taxon>
        <taxon>Bacillota</taxon>
        <taxon>Bacilli</taxon>
        <taxon>Bacillales</taxon>
        <taxon>Bacillaceae</taxon>
        <taxon>Heyndrickxia</taxon>
    </lineage>
</organism>
<dbReference type="GO" id="GO:0005886">
    <property type="term" value="C:plasma membrane"/>
    <property type="evidence" value="ECO:0007669"/>
    <property type="project" value="TreeGrafter"/>
</dbReference>
<evidence type="ECO:0000313" key="4">
    <source>
        <dbReference type="EMBL" id="KHD85560.1"/>
    </source>
</evidence>
<proteinExistence type="predicted"/>
<dbReference type="EMBL" id="JAAIWK010000032">
    <property type="protein sequence ID" value="NEY21355.1"/>
    <property type="molecule type" value="Genomic_DNA"/>
</dbReference>
<protein>
    <submittedName>
        <fullName evidence="4">PTS sorbitol transporter subunit IIB</fullName>
    </submittedName>
</protein>
<reference evidence="5 7" key="3">
    <citation type="submission" date="2020-03" db="EMBL/GenBank/DDBJ databases">
        <title>Bacillus aquiflavi sp. nov., isolated from yellow water of strong flavor Chinese baijiu in Yibin region of China.</title>
        <authorList>
            <person name="Xie J."/>
        </authorList>
    </citation>
    <scope>NUCLEOTIDE SEQUENCE [LARGE SCALE GENOMIC DNA]</scope>
    <source>
        <strain evidence="5 7">Gsoil 114</strain>
    </source>
</reference>
<dbReference type="Pfam" id="PF03612">
    <property type="entry name" value="EIIBC-GUT_N"/>
    <property type="match status" value="1"/>
</dbReference>
<dbReference type="NCBIfam" id="TIGR00825">
    <property type="entry name" value="EIIBC-GUT"/>
    <property type="match status" value="1"/>
</dbReference>
<feature type="transmembrane region" description="Helical" evidence="2">
    <location>
        <begin position="228"/>
        <end position="247"/>
    </location>
</feature>
<feature type="domain" description="PTS EIIB type-5" evidence="3">
    <location>
        <begin position="3"/>
        <end position="199"/>
    </location>
</feature>
<evidence type="ECO:0000313" key="6">
    <source>
        <dbReference type="Proteomes" id="UP000030588"/>
    </source>
</evidence>
<dbReference type="RefSeq" id="WP_025730527.1">
    <property type="nucleotide sequence ID" value="NZ_JAAIWK010000032.1"/>
</dbReference>
<evidence type="ECO:0000256" key="1">
    <source>
        <dbReference type="PROSITE-ProRule" id="PRU00425"/>
    </source>
</evidence>
<keyword evidence="2" id="KW-0472">Membrane</keyword>
<comment type="caution">
    <text evidence="4">The sequence shown here is derived from an EMBL/GenBank/DDBJ whole genome shotgun (WGS) entry which is preliminary data.</text>
</comment>
<dbReference type="PANTHER" id="PTHR39427">
    <property type="match status" value="1"/>
</dbReference>
<dbReference type="PROSITE" id="PS51102">
    <property type="entry name" value="PTS_EIIB_TYPE_5"/>
    <property type="match status" value="1"/>
</dbReference>
<dbReference type="Proteomes" id="UP000030588">
    <property type="component" value="Unassembled WGS sequence"/>
</dbReference>
<sequence>MTEYRSVKIVRGSGGFGGPLTITPTATKNKIVYITGGGAKPAIVDKIAELTGAEPVNGFQTSVPDETIAVVIIDCGGTLRCGIYPQKRIPTINIMPTGRSGPLAKFITEDIYVSAVDVDQVQPVEASALSNIAAAAEKLPDSESEREFKYSSDKKISQTLAASSKKSLLTKIGLGAGKVINTFYQAGRDAVQTMINTIIPFMAFVSLLIGIIQGSGIGNLFAKMMSPLAGNIWGLLLIGFICSLPFLSPLLGPGAVIAQIIGTLIGVEIGKGNIPPNLALPALFAINTQNACDFIPVGLGLAEAEAETVEVGVPAVLYSRFLIGVPRVFVAWLASFGLYQS</sequence>
<feature type="modified residue" description="Phosphocysteine; by EIIA" evidence="1">
    <location>
        <position position="75"/>
    </location>
</feature>
<dbReference type="InterPro" id="IPR011638">
    <property type="entry name" value="PTS_EIIBC_GUT_C"/>
</dbReference>
<reference evidence="4 6" key="1">
    <citation type="submission" date="2014-10" db="EMBL/GenBank/DDBJ databases">
        <title>Draft genome of phytase producing Bacillus ginsengihumi strain M2.11.</title>
        <authorList>
            <person name="Toymentseva A."/>
            <person name="Boulygina E.A."/>
            <person name="Kazakov S.V."/>
            <person name="Kayumov I."/>
            <person name="Suleimanova A.D."/>
            <person name="Mardanova A.M."/>
            <person name="Maria S.N."/>
            <person name="Sergey M.Y."/>
            <person name="Sharipova M.R."/>
        </authorList>
    </citation>
    <scope>NUCLEOTIDE SEQUENCE [LARGE SCALE GENOMIC DNA]</scope>
    <source>
        <strain evidence="4 6">M2.11</strain>
    </source>
</reference>
<keyword evidence="7" id="KW-1185">Reference proteome</keyword>
<dbReference type="STRING" id="363870.NG54_08335"/>
<dbReference type="Pfam" id="PF07663">
    <property type="entry name" value="EIIBC-GUT_C"/>
    <property type="match status" value="1"/>
</dbReference>
<dbReference type="GO" id="GO:0008982">
    <property type="term" value="F:protein-N(PI)-phosphohistidine-sugar phosphotransferase activity"/>
    <property type="evidence" value="ECO:0007669"/>
    <property type="project" value="InterPro"/>
</dbReference>
<keyword evidence="2" id="KW-1133">Transmembrane helix</keyword>
<dbReference type="PANTHER" id="PTHR39427:SF1">
    <property type="entry name" value="PTS SYSTEM GLUCITOL_SORBITOL-SPECIFIC EIIB COMPONENT"/>
    <property type="match status" value="1"/>
</dbReference>
<gene>
    <name evidence="5" type="ORF">G4D61_15530</name>
    <name evidence="4" type="ORF">NG54_08335</name>
</gene>
<evidence type="ECO:0000313" key="7">
    <source>
        <dbReference type="Proteomes" id="UP000476934"/>
    </source>
</evidence>
<accession>A0A0A6VBB5</accession>
<feature type="transmembrane region" description="Helical" evidence="2">
    <location>
        <begin position="198"/>
        <end position="221"/>
    </location>
</feature>
<name>A0A0A6VBB5_9BACI</name>
<dbReference type="OrthoDB" id="4774329at2"/>
<dbReference type="GO" id="GO:0009401">
    <property type="term" value="P:phosphoenolpyruvate-dependent sugar phosphotransferase system"/>
    <property type="evidence" value="ECO:0007669"/>
    <property type="project" value="InterPro"/>
</dbReference>
<dbReference type="AlphaFoldDB" id="A0A0A6VBB5"/>
<dbReference type="InterPro" id="IPR004702">
    <property type="entry name" value="PTS_sorb_EIIBC"/>
</dbReference>
<evidence type="ECO:0000256" key="2">
    <source>
        <dbReference type="SAM" id="Phobius"/>
    </source>
</evidence>
<dbReference type="Proteomes" id="UP000476934">
    <property type="component" value="Unassembled WGS sequence"/>
</dbReference>